<feature type="domain" description="DEAD-box RNA helicase Q" evidence="11">
    <location>
        <begin position="62"/>
        <end position="90"/>
    </location>
</feature>
<feature type="compositionally biased region" description="Basic residues" evidence="8">
    <location>
        <begin position="590"/>
        <end position="599"/>
    </location>
</feature>
<comment type="function">
    <text evidence="7">RNA helicase.</text>
</comment>
<feature type="compositionally biased region" description="Basic and acidic residues" evidence="8">
    <location>
        <begin position="600"/>
        <end position="611"/>
    </location>
</feature>
<dbReference type="CDD" id="cd17941">
    <property type="entry name" value="DEADc_DDX10"/>
    <property type="match status" value="1"/>
</dbReference>
<dbReference type="InterPro" id="IPR011545">
    <property type="entry name" value="DEAD/DEAH_box_helicase_dom"/>
</dbReference>
<feature type="compositionally biased region" description="Acidic residues" evidence="8">
    <location>
        <begin position="612"/>
        <end position="630"/>
    </location>
</feature>
<feature type="compositionally biased region" description="Acidic residues" evidence="8">
    <location>
        <begin position="798"/>
        <end position="813"/>
    </location>
</feature>
<keyword evidence="2 7" id="KW-0378">Hydrolase</keyword>
<evidence type="ECO:0000259" key="9">
    <source>
        <dbReference type="PROSITE" id="PS51192"/>
    </source>
</evidence>
<comment type="catalytic activity">
    <reaction evidence="7">
        <text>ATP + H2O = ADP + phosphate + H(+)</text>
        <dbReference type="Rhea" id="RHEA:13065"/>
        <dbReference type="ChEBI" id="CHEBI:15377"/>
        <dbReference type="ChEBI" id="CHEBI:15378"/>
        <dbReference type="ChEBI" id="CHEBI:30616"/>
        <dbReference type="ChEBI" id="CHEBI:43474"/>
        <dbReference type="ChEBI" id="CHEBI:456216"/>
        <dbReference type="EC" id="3.6.4.13"/>
    </reaction>
</comment>
<comment type="caution">
    <text evidence="12">The sequence shown here is derived from an EMBL/GenBank/DDBJ whole genome shotgun (WGS) entry which is preliminary data.</text>
</comment>
<feature type="compositionally biased region" description="Acidic residues" evidence="8">
    <location>
        <begin position="833"/>
        <end position="868"/>
    </location>
</feature>
<dbReference type="SMART" id="SM00490">
    <property type="entry name" value="HELICc"/>
    <property type="match status" value="1"/>
</dbReference>
<evidence type="ECO:0000256" key="6">
    <source>
        <dbReference type="PROSITE-ProRule" id="PRU00552"/>
    </source>
</evidence>
<organism evidence="12 13">
    <name type="scientific">Littorina saxatilis</name>
    <dbReference type="NCBI Taxonomy" id="31220"/>
    <lineage>
        <taxon>Eukaryota</taxon>
        <taxon>Metazoa</taxon>
        <taxon>Spiralia</taxon>
        <taxon>Lophotrochozoa</taxon>
        <taxon>Mollusca</taxon>
        <taxon>Gastropoda</taxon>
        <taxon>Caenogastropoda</taxon>
        <taxon>Littorinimorpha</taxon>
        <taxon>Littorinoidea</taxon>
        <taxon>Littorinidae</taxon>
        <taxon>Littorina</taxon>
    </lineage>
</organism>
<dbReference type="InterPro" id="IPR014001">
    <property type="entry name" value="Helicase_ATP-bd"/>
</dbReference>
<dbReference type="PROSITE" id="PS51195">
    <property type="entry name" value="Q_MOTIF"/>
    <property type="match status" value="1"/>
</dbReference>
<evidence type="ECO:0000256" key="1">
    <source>
        <dbReference type="ARBA" id="ARBA00022741"/>
    </source>
</evidence>
<dbReference type="Proteomes" id="UP001374579">
    <property type="component" value="Unassembled WGS sequence"/>
</dbReference>
<evidence type="ECO:0000259" key="11">
    <source>
        <dbReference type="PROSITE" id="PS51195"/>
    </source>
</evidence>
<accession>A0AAN9GHB8</accession>
<keyword evidence="1 7" id="KW-0547">Nucleotide-binding</keyword>
<comment type="domain">
    <text evidence="7">The Q motif is unique to and characteristic of the DEAD box family of RNA helicases and controls ATP binding and hydrolysis.</text>
</comment>
<dbReference type="EC" id="3.6.4.13" evidence="7"/>
<dbReference type="GO" id="GO:0003723">
    <property type="term" value="F:RNA binding"/>
    <property type="evidence" value="ECO:0007669"/>
    <property type="project" value="UniProtKB-UniRule"/>
</dbReference>
<evidence type="ECO:0000256" key="4">
    <source>
        <dbReference type="ARBA" id="ARBA00022840"/>
    </source>
</evidence>
<keyword evidence="5 7" id="KW-0694">RNA-binding</keyword>
<dbReference type="InterPro" id="IPR027417">
    <property type="entry name" value="P-loop_NTPase"/>
</dbReference>
<keyword evidence="3 7" id="KW-0347">Helicase</keyword>
<sequence>MKPTNGKRFGQAFSFKKKKLGKGLQKGNRQKKVVLTKSQIVDNEIADLQRRIDEGIDANQIETFSDFPLSRNTLAGLAKARFSKPTDIQKQAVCAALQARDVLGAAKTGSGKTLAFLIPVLEALYKAKTSPTFGMAALIITPTRELAFQIFEVLNKIRTAHDFSANLIIGGKHMWREVGLMNSTNIVICTPGRLLHHLDQTRMFNADELKILVLDEADRIMDSKFAKDMDNIIGHLPAERQTLLFSATQTKSVKALARLSLKDPAYVSVHEHEQYSTPSGLKQSYLVCELQHKLSFLYSFLKSHPNNKILVFLHTCKQVRFVHTIMKRERPGMTVLHLHGGLNQLRRIEVYREFCQKQHVILIATDVACRGLDFPNVNWVVQLDCPTDAATYIHRAGRTARFERNGQALLVLLPSEEENMVQELRARKIPIENIRVNNRFQYDITGSTAAACAENKELKDMAERAYRSYIFSISTMKNKKVFDVSKIDLEEFAKSLGLFLPPRLRFLEKQQKAKAEKAQKQKSADNGQKAKPPTDDTSDNDEDDDDSSDGSSDDSSSESDGSSDESDDDDSDESDDDDSEESSSAMRDSGKKKSQKRVKVKPEEKPSKAGSDDSDDNDDDDTDDDDDEEESSHGDGVKEAVTNPKSKPVFNLGDDSDDDAEDLFTVKRTLMPLRVEEDGEMADIAADTTEGSKRTTKAAVVKRMKKKGIMANTRLTFDDEGNVVVDALKRRMMGDVSEGEDSDGGINIGSAAKRLRLEDSVDKVLERQRIKQKHREERIKKKEKKRAEQAQQRRAGDDGEEDALLGGVDDDDDPFKYIPDPDKLASLGSEESGSGDDENADDSGDNGDDDSGDDGDDASSSDEDDEEVVPGNRSSLEDAALQLLQMNRKKKT</sequence>
<feature type="domain" description="Helicase C-terminal" evidence="10">
    <location>
        <begin position="280"/>
        <end position="448"/>
    </location>
</feature>
<dbReference type="CDD" id="cd18787">
    <property type="entry name" value="SF2_C_DEAD"/>
    <property type="match status" value="1"/>
</dbReference>
<dbReference type="InterPro" id="IPR001650">
    <property type="entry name" value="Helicase_C-like"/>
</dbReference>
<feature type="short sequence motif" description="Q motif" evidence="6">
    <location>
        <begin position="62"/>
        <end position="90"/>
    </location>
</feature>
<evidence type="ECO:0000313" key="12">
    <source>
        <dbReference type="EMBL" id="KAK7108903.1"/>
    </source>
</evidence>
<dbReference type="PROSITE" id="PS51194">
    <property type="entry name" value="HELICASE_CTER"/>
    <property type="match status" value="1"/>
</dbReference>
<dbReference type="EMBL" id="JBAMIC010000004">
    <property type="protein sequence ID" value="KAK7108903.1"/>
    <property type="molecule type" value="Genomic_DNA"/>
</dbReference>
<name>A0AAN9GHB8_9CAEN</name>
<reference evidence="12 13" key="1">
    <citation type="submission" date="2024-02" db="EMBL/GenBank/DDBJ databases">
        <title>Chromosome-scale genome assembly of the rough periwinkle Littorina saxatilis.</title>
        <authorList>
            <person name="De Jode A."/>
            <person name="Faria R."/>
            <person name="Formenti G."/>
            <person name="Sims Y."/>
            <person name="Smith T.P."/>
            <person name="Tracey A."/>
            <person name="Wood J.M.D."/>
            <person name="Zagrodzka Z.B."/>
            <person name="Johannesson K."/>
            <person name="Butlin R.K."/>
            <person name="Leder E.H."/>
        </authorList>
    </citation>
    <scope>NUCLEOTIDE SEQUENCE [LARGE SCALE GENOMIC DNA]</scope>
    <source>
        <strain evidence="12">Snail1</strain>
        <tissue evidence="12">Muscle</tissue>
    </source>
</reference>
<proteinExistence type="inferred from homology"/>
<protein>
    <recommendedName>
        <fullName evidence="7">ATP-dependent RNA helicase</fullName>
        <ecNumber evidence="7">3.6.4.13</ecNumber>
    </recommendedName>
</protein>
<evidence type="ECO:0000313" key="13">
    <source>
        <dbReference type="Proteomes" id="UP001374579"/>
    </source>
</evidence>
<feature type="domain" description="Helicase ATP-binding" evidence="9">
    <location>
        <begin position="93"/>
        <end position="267"/>
    </location>
</feature>
<dbReference type="PROSITE" id="PS00039">
    <property type="entry name" value="DEAD_ATP_HELICASE"/>
    <property type="match status" value="1"/>
</dbReference>
<evidence type="ECO:0000256" key="5">
    <source>
        <dbReference type="ARBA" id="ARBA00022884"/>
    </source>
</evidence>
<evidence type="ECO:0000256" key="3">
    <source>
        <dbReference type="ARBA" id="ARBA00022806"/>
    </source>
</evidence>
<dbReference type="Gene3D" id="3.40.50.300">
    <property type="entry name" value="P-loop containing nucleotide triphosphate hydrolases"/>
    <property type="match status" value="2"/>
</dbReference>
<feature type="region of interest" description="Disordered" evidence="8">
    <location>
        <begin position="510"/>
        <end position="659"/>
    </location>
</feature>
<gene>
    <name evidence="12" type="ORF">V1264_016559</name>
</gene>
<dbReference type="SMART" id="SM00487">
    <property type="entry name" value="DEXDc"/>
    <property type="match status" value="1"/>
</dbReference>
<evidence type="ECO:0000259" key="10">
    <source>
        <dbReference type="PROSITE" id="PS51194"/>
    </source>
</evidence>
<feature type="compositionally biased region" description="Acidic residues" evidence="8">
    <location>
        <begin position="536"/>
        <end position="581"/>
    </location>
</feature>
<dbReference type="SMART" id="SM01178">
    <property type="entry name" value="DUF4217"/>
    <property type="match status" value="1"/>
</dbReference>
<feature type="compositionally biased region" description="Basic and acidic residues" evidence="8">
    <location>
        <begin position="761"/>
        <end position="788"/>
    </location>
</feature>
<dbReference type="PROSITE" id="PS51192">
    <property type="entry name" value="HELICASE_ATP_BIND_1"/>
    <property type="match status" value="1"/>
</dbReference>
<dbReference type="GO" id="GO:0016787">
    <property type="term" value="F:hydrolase activity"/>
    <property type="evidence" value="ECO:0007669"/>
    <property type="project" value="UniProtKB-KW"/>
</dbReference>
<keyword evidence="4 7" id="KW-0067">ATP-binding</keyword>
<dbReference type="InterPro" id="IPR014014">
    <property type="entry name" value="RNA_helicase_DEAD_Q_motif"/>
</dbReference>
<dbReference type="AlphaFoldDB" id="A0AAN9GHB8"/>
<dbReference type="PANTHER" id="PTHR24031">
    <property type="entry name" value="RNA HELICASE"/>
    <property type="match status" value="1"/>
</dbReference>
<feature type="region of interest" description="Disordered" evidence="8">
    <location>
        <begin position="761"/>
        <end position="878"/>
    </location>
</feature>
<dbReference type="SUPFAM" id="SSF52540">
    <property type="entry name" value="P-loop containing nucleoside triphosphate hydrolases"/>
    <property type="match status" value="1"/>
</dbReference>
<dbReference type="GO" id="GO:0005524">
    <property type="term" value="F:ATP binding"/>
    <property type="evidence" value="ECO:0007669"/>
    <property type="project" value="UniProtKB-UniRule"/>
</dbReference>
<dbReference type="InterPro" id="IPR025313">
    <property type="entry name" value="SPB4-like_CTE"/>
</dbReference>
<dbReference type="Pfam" id="PF00271">
    <property type="entry name" value="Helicase_C"/>
    <property type="match status" value="1"/>
</dbReference>
<feature type="compositionally biased region" description="Basic and acidic residues" evidence="8">
    <location>
        <begin position="510"/>
        <end position="523"/>
    </location>
</feature>
<comment type="similarity">
    <text evidence="7">Belongs to the DEAD box helicase family.</text>
</comment>
<evidence type="ECO:0000256" key="2">
    <source>
        <dbReference type="ARBA" id="ARBA00022801"/>
    </source>
</evidence>
<evidence type="ECO:0000256" key="8">
    <source>
        <dbReference type="SAM" id="MobiDB-lite"/>
    </source>
</evidence>
<dbReference type="InterPro" id="IPR000629">
    <property type="entry name" value="RNA-helicase_DEAD-box_CS"/>
</dbReference>
<dbReference type="Pfam" id="PF13959">
    <property type="entry name" value="CTE_SPB4"/>
    <property type="match status" value="1"/>
</dbReference>
<dbReference type="GO" id="GO:0003724">
    <property type="term" value="F:RNA helicase activity"/>
    <property type="evidence" value="ECO:0007669"/>
    <property type="project" value="UniProtKB-EC"/>
</dbReference>
<evidence type="ECO:0000256" key="7">
    <source>
        <dbReference type="RuleBase" id="RU365068"/>
    </source>
</evidence>
<keyword evidence="13" id="KW-1185">Reference proteome</keyword>
<dbReference type="Pfam" id="PF00270">
    <property type="entry name" value="DEAD"/>
    <property type="match status" value="1"/>
</dbReference>